<feature type="domain" description="NADPH-dependent FMN reductase-like" evidence="1">
    <location>
        <begin position="8"/>
        <end position="153"/>
    </location>
</feature>
<gene>
    <name evidence="2" type="ORF">HOLleu_40749</name>
</gene>
<dbReference type="InterPro" id="IPR050712">
    <property type="entry name" value="NAD(P)H-dep_reductase"/>
</dbReference>
<dbReference type="GO" id="GO:0005829">
    <property type="term" value="C:cytosol"/>
    <property type="evidence" value="ECO:0007669"/>
    <property type="project" value="TreeGrafter"/>
</dbReference>
<dbReference type="SUPFAM" id="SSF52218">
    <property type="entry name" value="Flavoproteins"/>
    <property type="match status" value="1"/>
</dbReference>
<sequence length="199" mass="22168">MSSNKGLKVILFLGTYRENRVGIRVAKFMQGQMENRGYQVDFFDAENMDFPILKKPVHFYQDKTQIPAPLQEAMAKIKEADAYVMVTGEYNHSIPPGLSNMLNYFPGSIYSYKPSGIVCYSPGIYGGMRAAIQLRSLTAEIGCLSVSNIFGIPGVTKAIDEDGKPLNDHMEKGAAKMLGQLEWHAHAMKNHREKFGVPS</sequence>
<evidence type="ECO:0000259" key="1">
    <source>
        <dbReference type="Pfam" id="PF03358"/>
    </source>
</evidence>
<dbReference type="EMBL" id="JAIZAY010000022">
    <property type="protein sequence ID" value="KAJ8020999.1"/>
    <property type="molecule type" value="Genomic_DNA"/>
</dbReference>
<dbReference type="Proteomes" id="UP001152320">
    <property type="component" value="Chromosome 22"/>
</dbReference>
<reference evidence="2" key="1">
    <citation type="submission" date="2021-10" db="EMBL/GenBank/DDBJ databases">
        <title>Tropical sea cucumber genome reveals ecological adaptation and Cuvierian tubules defense mechanism.</title>
        <authorList>
            <person name="Chen T."/>
        </authorList>
    </citation>
    <scope>NUCLEOTIDE SEQUENCE</scope>
    <source>
        <strain evidence="2">Nanhai2018</strain>
        <tissue evidence="2">Muscle</tissue>
    </source>
</reference>
<name>A0A9Q0YI38_HOLLE</name>
<evidence type="ECO:0000313" key="2">
    <source>
        <dbReference type="EMBL" id="KAJ8020999.1"/>
    </source>
</evidence>
<proteinExistence type="predicted"/>
<dbReference type="InterPro" id="IPR029039">
    <property type="entry name" value="Flavoprotein-like_sf"/>
</dbReference>
<dbReference type="GO" id="GO:0016491">
    <property type="term" value="F:oxidoreductase activity"/>
    <property type="evidence" value="ECO:0007669"/>
    <property type="project" value="InterPro"/>
</dbReference>
<dbReference type="AlphaFoldDB" id="A0A9Q0YI38"/>
<evidence type="ECO:0000313" key="3">
    <source>
        <dbReference type="Proteomes" id="UP001152320"/>
    </source>
</evidence>
<dbReference type="PANTHER" id="PTHR30543:SF21">
    <property type="entry name" value="NAD(P)H-DEPENDENT FMN REDUCTASE LOT6"/>
    <property type="match status" value="1"/>
</dbReference>
<dbReference type="GO" id="GO:0010181">
    <property type="term" value="F:FMN binding"/>
    <property type="evidence" value="ECO:0007669"/>
    <property type="project" value="TreeGrafter"/>
</dbReference>
<protein>
    <recommendedName>
        <fullName evidence="1">NADPH-dependent FMN reductase-like domain-containing protein</fullName>
    </recommendedName>
</protein>
<dbReference type="FunFam" id="3.40.50.360:FF:000078">
    <property type="entry name" value="Chromate reductase"/>
    <property type="match status" value="1"/>
</dbReference>
<dbReference type="Pfam" id="PF03358">
    <property type="entry name" value="FMN_red"/>
    <property type="match status" value="1"/>
</dbReference>
<organism evidence="2 3">
    <name type="scientific">Holothuria leucospilota</name>
    <name type="common">Black long sea cucumber</name>
    <name type="synonym">Mertensiothuria leucospilota</name>
    <dbReference type="NCBI Taxonomy" id="206669"/>
    <lineage>
        <taxon>Eukaryota</taxon>
        <taxon>Metazoa</taxon>
        <taxon>Echinodermata</taxon>
        <taxon>Eleutherozoa</taxon>
        <taxon>Echinozoa</taxon>
        <taxon>Holothuroidea</taxon>
        <taxon>Aspidochirotacea</taxon>
        <taxon>Aspidochirotida</taxon>
        <taxon>Holothuriidae</taxon>
        <taxon>Holothuria</taxon>
    </lineage>
</organism>
<dbReference type="Gene3D" id="3.40.50.360">
    <property type="match status" value="1"/>
</dbReference>
<dbReference type="OrthoDB" id="68575at2759"/>
<dbReference type="PANTHER" id="PTHR30543">
    <property type="entry name" value="CHROMATE REDUCTASE"/>
    <property type="match status" value="1"/>
</dbReference>
<accession>A0A9Q0YI38</accession>
<dbReference type="InterPro" id="IPR005025">
    <property type="entry name" value="FMN_Rdtase-like_dom"/>
</dbReference>
<keyword evidence="3" id="KW-1185">Reference proteome</keyword>
<comment type="caution">
    <text evidence="2">The sequence shown here is derived from an EMBL/GenBank/DDBJ whole genome shotgun (WGS) entry which is preliminary data.</text>
</comment>